<dbReference type="EMBL" id="ASPP01018690">
    <property type="protein sequence ID" value="ETO15931.1"/>
    <property type="molecule type" value="Genomic_DNA"/>
</dbReference>
<dbReference type="InterPro" id="IPR029636">
    <property type="entry name" value="Csf1"/>
</dbReference>
<feature type="non-terminal residue" evidence="2">
    <location>
        <position position="693"/>
    </location>
</feature>
<dbReference type="GO" id="GO:0016020">
    <property type="term" value="C:membrane"/>
    <property type="evidence" value="ECO:0007669"/>
    <property type="project" value="InterPro"/>
</dbReference>
<reference evidence="2 3" key="1">
    <citation type="journal article" date="2013" name="Curr. Biol.">
        <title>The Genome of the Foraminiferan Reticulomyxa filosa.</title>
        <authorList>
            <person name="Glockner G."/>
            <person name="Hulsmann N."/>
            <person name="Schleicher M."/>
            <person name="Noegel A.A."/>
            <person name="Eichinger L."/>
            <person name="Gallinger C."/>
            <person name="Pawlowski J."/>
            <person name="Sierra R."/>
            <person name="Euteneuer U."/>
            <person name="Pillet L."/>
            <person name="Moustafa A."/>
            <person name="Platzer M."/>
            <person name="Groth M."/>
            <person name="Szafranski K."/>
            <person name="Schliwa M."/>
        </authorList>
    </citation>
    <scope>NUCLEOTIDE SEQUENCE [LARGE SCALE GENOMIC DNA]</scope>
</reference>
<dbReference type="GO" id="GO:0006113">
    <property type="term" value="P:fermentation"/>
    <property type="evidence" value="ECO:0007669"/>
    <property type="project" value="InterPro"/>
</dbReference>
<name>X6MQL8_RETFI</name>
<evidence type="ECO:0000313" key="3">
    <source>
        <dbReference type="Proteomes" id="UP000023152"/>
    </source>
</evidence>
<feature type="compositionally biased region" description="Polar residues" evidence="1">
    <location>
        <begin position="248"/>
        <end position="261"/>
    </location>
</feature>
<feature type="region of interest" description="Disordered" evidence="1">
    <location>
        <begin position="228"/>
        <end position="272"/>
    </location>
</feature>
<comment type="caution">
    <text evidence="2">The sequence shown here is derived from an EMBL/GenBank/DDBJ whole genome shotgun (WGS) entry which is preliminary data.</text>
</comment>
<proteinExistence type="predicted"/>
<evidence type="ECO:0000313" key="2">
    <source>
        <dbReference type="EMBL" id="ETO15931.1"/>
    </source>
</evidence>
<protein>
    <submittedName>
        <fullName evidence="2">Uncharacterized protein</fullName>
    </submittedName>
</protein>
<evidence type="ECO:0000256" key="1">
    <source>
        <dbReference type="SAM" id="MobiDB-lite"/>
    </source>
</evidence>
<dbReference type="Proteomes" id="UP000023152">
    <property type="component" value="Unassembled WGS sequence"/>
</dbReference>
<dbReference type="PANTHER" id="PTHR32085:SF3">
    <property type="entry name" value="PROTEIN CSF1"/>
    <property type="match status" value="1"/>
</dbReference>
<feature type="region of interest" description="Disordered" evidence="1">
    <location>
        <begin position="1"/>
        <end position="26"/>
    </location>
</feature>
<sequence>MMDEMKYPPQMEPIDQQTVSSQHPESHRVDGFLGEPYQPTEANDIKEEKGQKYGPKPEFYIYILSIFLFYQKKKNLPFTNFLKKKIIIIRSTLVLKVDSFSFKFAFDQPCKVQPQHLSPKDDHDLPEIAPPRQSLDIIVYNDFEMNYVWFFFKYSLFLFFFYQIKKNSTLATITYNNNNNNNKRHFFPFIYQHRQKQAVMPSIEGEEWRYLTFEISIIFDQPRSNSESSEATWSHVGHSPHGSRRHSNTASQPEQEQNSNGEVGGPNQGGRRAPNIDLKGSWFVLNIPFKVPDEEQKQLEEHQDNHLVQIKFGANSEVKISIPWICPSDDGDELNVDVRFTPCHISTTLLKRHDTNLYHTFVDTEGFDMQYRWLSPLKWNGLQKHDVLIRLAKPMLPSHKMSRVYFLSNHLDVMSNLATDWFSYWPETTLEYFVPSHMSIRVDAPSCEVITAVNEFNVMHESIPSLDNFDSAMGQIRTDNFMTFGTNAKLKWRGKMELTVEFPSYHWKPTKSEMKVNFKCTSTRVMLDLPTEHPISDIPLPKTRRPMLNTEEEYCLNCPSMGMKIDYIYHNIYYKEHRDSMSIQLEMSKPELKIYGHFLRYYMNFLQNYCGEYREFLMMNEFRDEYFFRNNTKVDKIRKTMNTPGEHSNAFEAIVTLAVTDPTIVLPQFLYGAQEQTPKIKFQEMLLDLRSTD</sequence>
<dbReference type="PANTHER" id="PTHR32085">
    <property type="entry name" value="PROTEIN CSF1"/>
    <property type="match status" value="1"/>
</dbReference>
<organism evidence="2 3">
    <name type="scientific">Reticulomyxa filosa</name>
    <dbReference type="NCBI Taxonomy" id="46433"/>
    <lineage>
        <taxon>Eukaryota</taxon>
        <taxon>Sar</taxon>
        <taxon>Rhizaria</taxon>
        <taxon>Retaria</taxon>
        <taxon>Foraminifera</taxon>
        <taxon>Monothalamids</taxon>
        <taxon>Reticulomyxidae</taxon>
        <taxon>Reticulomyxa</taxon>
    </lineage>
</organism>
<keyword evidence="3" id="KW-1185">Reference proteome</keyword>
<dbReference type="AlphaFoldDB" id="X6MQL8"/>
<accession>X6MQL8</accession>
<gene>
    <name evidence="2" type="ORF">RFI_21435</name>
</gene>
<dbReference type="OrthoDB" id="10051416at2759"/>